<accession>A0A914ZVJ6</accession>
<dbReference type="InterPro" id="IPR001902">
    <property type="entry name" value="SLC26A/SulP_fam"/>
</dbReference>
<keyword evidence="2" id="KW-1185">Reference proteome</keyword>
<evidence type="ECO:0000313" key="3">
    <source>
        <dbReference type="WBParaSite" id="PgB25_g002_t05"/>
    </source>
</evidence>
<dbReference type="Gene3D" id="3.30.750.24">
    <property type="entry name" value="STAS domain"/>
    <property type="match status" value="1"/>
</dbReference>
<dbReference type="GO" id="GO:0016020">
    <property type="term" value="C:membrane"/>
    <property type="evidence" value="ECO:0007669"/>
    <property type="project" value="InterPro"/>
</dbReference>
<keyword evidence="1" id="KW-1133">Transmembrane helix</keyword>
<dbReference type="InterPro" id="IPR036513">
    <property type="entry name" value="STAS_dom_sf"/>
</dbReference>
<dbReference type="Proteomes" id="UP000887569">
    <property type="component" value="Unplaced"/>
</dbReference>
<proteinExistence type="predicted"/>
<reference evidence="3" key="1">
    <citation type="submission" date="2022-11" db="UniProtKB">
        <authorList>
            <consortium name="WormBaseParasite"/>
        </authorList>
    </citation>
    <scope>IDENTIFICATION</scope>
</reference>
<organism evidence="2 3">
    <name type="scientific">Parascaris univalens</name>
    <name type="common">Nematode worm</name>
    <dbReference type="NCBI Taxonomy" id="6257"/>
    <lineage>
        <taxon>Eukaryota</taxon>
        <taxon>Metazoa</taxon>
        <taxon>Ecdysozoa</taxon>
        <taxon>Nematoda</taxon>
        <taxon>Chromadorea</taxon>
        <taxon>Rhabditida</taxon>
        <taxon>Spirurina</taxon>
        <taxon>Ascaridomorpha</taxon>
        <taxon>Ascaridoidea</taxon>
        <taxon>Ascarididae</taxon>
        <taxon>Parascaris</taxon>
    </lineage>
</organism>
<dbReference type="PANTHER" id="PTHR11814">
    <property type="entry name" value="SULFATE TRANSPORTER"/>
    <property type="match status" value="1"/>
</dbReference>
<dbReference type="WBParaSite" id="PgB25_g002_t05">
    <property type="protein sequence ID" value="PgB25_g002_t05"/>
    <property type="gene ID" value="PgB25_g002"/>
</dbReference>
<dbReference type="GO" id="GO:0055085">
    <property type="term" value="P:transmembrane transport"/>
    <property type="evidence" value="ECO:0007669"/>
    <property type="project" value="InterPro"/>
</dbReference>
<evidence type="ECO:0000256" key="1">
    <source>
        <dbReference type="SAM" id="Phobius"/>
    </source>
</evidence>
<feature type="transmembrane region" description="Helical" evidence="1">
    <location>
        <begin position="15"/>
        <end position="32"/>
    </location>
</feature>
<name>A0A914ZVJ6_PARUN</name>
<keyword evidence="1" id="KW-0472">Membrane</keyword>
<sequence length="143" mass="16099">LIWLVSFVATVGYDVMQGLAISIGFALMTTVFRTQWSRWHLLANLTGTNDYRDSERYHSVTHYDGICVLRFDSPLLFTNVDRFKRAIYKVSFADISEVMVANILNSHSGQSPSVAPPISPLLKKIVSKQFGSIFGESNFVFIT</sequence>
<evidence type="ECO:0000313" key="2">
    <source>
        <dbReference type="Proteomes" id="UP000887569"/>
    </source>
</evidence>
<keyword evidence="1" id="KW-0812">Transmembrane</keyword>
<dbReference type="AlphaFoldDB" id="A0A914ZVJ6"/>
<protein>
    <submittedName>
        <fullName evidence="3">SLC26A/SulP transporter domain-containing protein</fullName>
    </submittedName>
</protein>